<comment type="caution">
    <text evidence="1">The sequence shown here is derived from an EMBL/GenBank/DDBJ whole genome shotgun (WGS) entry which is preliminary data.</text>
</comment>
<dbReference type="Proteomes" id="UP000814033">
    <property type="component" value="Unassembled WGS sequence"/>
</dbReference>
<gene>
    <name evidence="1" type="ORF">FA95DRAFT_1484294</name>
</gene>
<organism evidence="1 2">
    <name type="scientific">Auriscalpium vulgare</name>
    <dbReference type="NCBI Taxonomy" id="40419"/>
    <lineage>
        <taxon>Eukaryota</taxon>
        <taxon>Fungi</taxon>
        <taxon>Dikarya</taxon>
        <taxon>Basidiomycota</taxon>
        <taxon>Agaricomycotina</taxon>
        <taxon>Agaricomycetes</taxon>
        <taxon>Russulales</taxon>
        <taxon>Auriscalpiaceae</taxon>
        <taxon>Auriscalpium</taxon>
    </lineage>
</organism>
<reference evidence="1" key="2">
    <citation type="journal article" date="2022" name="New Phytol.">
        <title>Evolutionary transition to the ectomycorrhizal habit in the genomes of a hyperdiverse lineage of mushroom-forming fungi.</title>
        <authorList>
            <person name="Looney B."/>
            <person name="Miyauchi S."/>
            <person name="Morin E."/>
            <person name="Drula E."/>
            <person name="Courty P.E."/>
            <person name="Kohler A."/>
            <person name="Kuo A."/>
            <person name="LaButti K."/>
            <person name="Pangilinan J."/>
            <person name="Lipzen A."/>
            <person name="Riley R."/>
            <person name="Andreopoulos W."/>
            <person name="He G."/>
            <person name="Johnson J."/>
            <person name="Nolan M."/>
            <person name="Tritt A."/>
            <person name="Barry K.W."/>
            <person name="Grigoriev I.V."/>
            <person name="Nagy L.G."/>
            <person name="Hibbett D."/>
            <person name="Henrissat B."/>
            <person name="Matheny P.B."/>
            <person name="Labbe J."/>
            <person name="Martin F.M."/>
        </authorList>
    </citation>
    <scope>NUCLEOTIDE SEQUENCE</scope>
    <source>
        <strain evidence="1">FP105234-sp</strain>
    </source>
</reference>
<protein>
    <submittedName>
        <fullName evidence="1">Uncharacterized protein</fullName>
    </submittedName>
</protein>
<proteinExistence type="predicted"/>
<evidence type="ECO:0000313" key="1">
    <source>
        <dbReference type="EMBL" id="KAI0052048.1"/>
    </source>
</evidence>
<reference evidence="1" key="1">
    <citation type="submission" date="2021-02" db="EMBL/GenBank/DDBJ databases">
        <authorList>
            <consortium name="DOE Joint Genome Institute"/>
            <person name="Ahrendt S."/>
            <person name="Looney B.P."/>
            <person name="Miyauchi S."/>
            <person name="Morin E."/>
            <person name="Drula E."/>
            <person name="Courty P.E."/>
            <person name="Chicoki N."/>
            <person name="Fauchery L."/>
            <person name="Kohler A."/>
            <person name="Kuo A."/>
            <person name="Labutti K."/>
            <person name="Pangilinan J."/>
            <person name="Lipzen A."/>
            <person name="Riley R."/>
            <person name="Andreopoulos W."/>
            <person name="He G."/>
            <person name="Johnson J."/>
            <person name="Barry K.W."/>
            <person name="Grigoriev I.V."/>
            <person name="Nagy L."/>
            <person name="Hibbett D."/>
            <person name="Henrissat B."/>
            <person name="Matheny P.B."/>
            <person name="Labbe J."/>
            <person name="Martin F."/>
        </authorList>
    </citation>
    <scope>NUCLEOTIDE SEQUENCE</scope>
    <source>
        <strain evidence="1">FP105234-sp</strain>
    </source>
</reference>
<dbReference type="EMBL" id="MU275848">
    <property type="protein sequence ID" value="KAI0052048.1"/>
    <property type="molecule type" value="Genomic_DNA"/>
</dbReference>
<name>A0ACB8S6F8_9AGAM</name>
<sequence>MSRGHRNGLSPAITTSLDSIQIQPRTPRTPHASHVAARDADGDTEEVEMSLLDEEERRRAAMGDDADEDALPGAGKRGRATLTVEDKKNMALLSVLYLIQGVPVSLGLRSIPFLLREHLSYSQLAVFALSSYPYSLKLLWSPIVDSIFFPSVGRRKSWIIPMQSIIASLMLYISFNVEKLMENSGEHVTQLTFLFTSLVMIAATQDLVGWALTLLSEENLSYASTCQTIGLNTGYFASFTVFLALNSEAFSQKWGIPRLGLSTYLRFWCIISFSVTIWLTFFQKERKEALNEQDMSITGVYKTIWSIMKLKHVQSLLLMHLVAKVGFAANEAATQLKMVEKGLGKEDLAIAVLIDFPFQIVGGWLAARWSRGDRPLRPWLWAFWPRIGFAVLSTVIIWRFPAPPIGTGFFVFLVIHTVFSSFASTIQFVGISAFHTRVSDPLIGGTYMTLLNTFTNLGGTWPKFFVLKGVDFFSVATCQVKEAGTVLSVKAAECVSDQGKSHCADIGGECITERDGYYIVSVLCVVTGLICFVAYIMPTARKLQALPISKWRIH</sequence>
<keyword evidence="2" id="KW-1185">Reference proteome</keyword>
<evidence type="ECO:0000313" key="2">
    <source>
        <dbReference type="Proteomes" id="UP000814033"/>
    </source>
</evidence>
<accession>A0ACB8S6F8</accession>